<feature type="compositionally biased region" description="Polar residues" evidence="1">
    <location>
        <begin position="1"/>
        <end position="10"/>
    </location>
</feature>
<organism evidence="3 4">
    <name type="scientific">Novosphingobium capsulatum</name>
    <dbReference type="NCBI Taxonomy" id="13688"/>
    <lineage>
        <taxon>Bacteria</taxon>
        <taxon>Pseudomonadati</taxon>
        <taxon>Pseudomonadota</taxon>
        <taxon>Alphaproteobacteria</taxon>
        <taxon>Sphingomonadales</taxon>
        <taxon>Sphingomonadaceae</taxon>
        <taxon>Novosphingobium</taxon>
    </lineage>
</organism>
<dbReference type="InterPro" id="IPR036390">
    <property type="entry name" value="WH_DNA-bd_sf"/>
</dbReference>
<dbReference type="PROSITE" id="PS50995">
    <property type="entry name" value="HTH_MARR_2"/>
    <property type="match status" value="1"/>
</dbReference>
<dbReference type="GO" id="GO:0003677">
    <property type="term" value="F:DNA binding"/>
    <property type="evidence" value="ECO:0007669"/>
    <property type="project" value="UniProtKB-KW"/>
</dbReference>
<feature type="region of interest" description="Disordered" evidence="1">
    <location>
        <begin position="1"/>
        <end position="27"/>
    </location>
</feature>
<evidence type="ECO:0000313" key="3">
    <source>
        <dbReference type="EMBL" id="MDR6512051.1"/>
    </source>
</evidence>
<dbReference type="Proteomes" id="UP001184150">
    <property type="component" value="Unassembled WGS sequence"/>
</dbReference>
<evidence type="ECO:0000256" key="1">
    <source>
        <dbReference type="SAM" id="MobiDB-lite"/>
    </source>
</evidence>
<feature type="domain" description="HTH marR-type" evidence="2">
    <location>
        <begin position="44"/>
        <end position="177"/>
    </location>
</feature>
<dbReference type="Pfam" id="PF12802">
    <property type="entry name" value="MarR_2"/>
    <property type="match status" value="1"/>
</dbReference>
<evidence type="ECO:0000259" key="2">
    <source>
        <dbReference type="PROSITE" id="PS50995"/>
    </source>
</evidence>
<dbReference type="EMBL" id="JAVDRD010000007">
    <property type="protein sequence ID" value="MDR6512051.1"/>
    <property type="molecule type" value="Genomic_DNA"/>
</dbReference>
<sequence length="189" mass="21280">MDTDSASENPSHARVADDSSLVPGQSDGHAMLAASERRWQLFGLSHLPYRVLLLAKMIDRVTSQHVRDRAAMSLAEWRVISHVELMKQCSAAEIAEAAFVDRSEVSRAVAALESRKLIQRDPNPRNRKSSLISLTPEGKAIYAMVREERTHMYEEWLEDLSSEDRAQLDTALRTVMRRIVLSNPDALKA</sequence>
<keyword evidence="4" id="KW-1185">Reference proteome</keyword>
<evidence type="ECO:0000313" key="4">
    <source>
        <dbReference type="Proteomes" id="UP001184150"/>
    </source>
</evidence>
<proteinExistence type="predicted"/>
<dbReference type="SUPFAM" id="SSF46785">
    <property type="entry name" value="Winged helix' DNA-binding domain"/>
    <property type="match status" value="1"/>
</dbReference>
<keyword evidence="3" id="KW-0238">DNA-binding</keyword>
<accession>A0ABU1MNZ6</accession>
<reference evidence="3 4" key="1">
    <citation type="submission" date="2023-07" db="EMBL/GenBank/DDBJ databases">
        <title>Sorghum-associated microbial communities from plants grown in Nebraska, USA.</title>
        <authorList>
            <person name="Schachtman D."/>
        </authorList>
    </citation>
    <scope>NUCLEOTIDE SEQUENCE [LARGE SCALE GENOMIC DNA]</scope>
    <source>
        <strain evidence="3 4">DS1027</strain>
    </source>
</reference>
<dbReference type="InterPro" id="IPR039422">
    <property type="entry name" value="MarR/SlyA-like"/>
</dbReference>
<dbReference type="InterPro" id="IPR036388">
    <property type="entry name" value="WH-like_DNA-bd_sf"/>
</dbReference>
<dbReference type="InterPro" id="IPR000835">
    <property type="entry name" value="HTH_MarR-typ"/>
</dbReference>
<dbReference type="SMART" id="SM00347">
    <property type="entry name" value="HTH_MARR"/>
    <property type="match status" value="1"/>
</dbReference>
<comment type="caution">
    <text evidence="3">The sequence shown here is derived from an EMBL/GenBank/DDBJ whole genome shotgun (WGS) entry which is preliminary data.</text>
</comment>
<dbReference type="PANTHER" id="PTHR33164:SF57">
    <property type="entry name" value="MARR-FAMILY TRANSCRIPTIONAL REGULATOR"/>
    <property type="match status" value="1"/>
</dbReference>
<gene>
    <name evidence="3" type="ORF">J2792_002934</name>
</gene>
<dbReference type="PRINTS" id="PR00598">
    <property type="entry name" value="HTHMARR"/>
</dbReference>
<protein>
    <submittedName>
        <fullName evidence="3">DNA-binding MarR family transcriptional regulator</fullName>
    </submittedName>
</protein>
<dbReference type="PANTHER" id="PTHR33164">
    <property type="entry name" value="TRANSCRIPTIONAL REGULATOR, MARR FAMILY"/>
    <property type="match status" value="1"/>
</dbReference>
<name>A0ABU1MNZ6_9SPHN</name>
<dbReference type="RefSeq" id="WP_171798370.1">
    <property type="nucleotide sequence ID" value="NZ_JAVDRD010000007.1"/>
</dbReference>
<dbReference type="Gene3D" id="1.10.10.10">
    <property type="entry name" value="Winged helix-like DNA-binding domain superfamily/Winged helix DNA-binding domain"/>
    <property type="match status" value="1"/>
</dbReference>